<evidence type="ECO:0000313" key="3">
    <source>
        <dbReference type="Proteomes" id="UP000187465"/>
    </source>
</evidence>
<dbReference type="InterPro" id="IPR050126">
    <property type="entry name" value="Ap4A_hydrolase"/>
</dbReference>
<dbReference type="GO" id="GO:0110154">
    <property type="term" value="P:RNA decapping"/>
    <property type="evidence" value="ECO:0007669"/>
    <property type="project" value="TreeGrafter"/>
</dbReference>
<dbReference type="Gene3D" id="3.60.21.10">
    <property type="match status" value="1"/>
</dbReference>
<reference evidence="2 3" key="1">
    <citation type="submission" date="2016-10" db="EMBL/GenBank/DDBJ databases">
        <title>Paenibacillus species isolates.</title>
        <authorList>
            <person name="Beno S.M."/>
        </authorList>
    </citation>
    <scope>NUCLEOTIDE SEQUENCE [LARGE SCALE GENOMIC DNA]</scope>
    <source>
        <strain evidence="2 3">FSL H7-0604</strain>
    </source>
</reference>
<proteinExistence type="predicted"/>
<dbReference type="InterPro" id="IPR029052">
    <property type="entry name" value="Metallo-depent_PP-like"/>
</dbReference>
<evidence type="ECO:0000313" key="2">
    <source>
        <dbReference type="EMBL" id="OMD29451.1"/>
    </source>
</evidence>
<dbReference type="PANTHER" id="PTHR42850:SF4">
    <property type="entry name" value="ZINC-DEPENDENT ENDOPOLYPHOSPHATASE"/>
    <property type="match status" value="1"/>
</dbReference>
<accession>A0A1R0X5C7</accession>
<dbReference type="Pfam" id="PF00149">
    <property type="entry name" value="Metallophos"/>
    <property type="match status" value="1"/>
</dbReference>
<feature type="domain" description="Calcineurin-like phosphoesterase" evidence="1">
    <location>
        <begin position="2"/>
        <end position="193"/>
    </location>
</feature>
<dbReference type="InterPro" id="IPR004843">
    <property type="entry name" value="Calcineurin-like_PHP"/>
</dbReference>
<dbReference type="GO" id="GO:0016791">
    <property type="term" value="F:phosphatase activity"/>
    <property type="evidence" value="ECO:0007669"/>
    <property type="project" value="TreeGrafter"/>
</dbReference>
<dbReference type="SUPFAM" id="SSF56300">
    <property type="entry name" value="Metallo-dependent phosphatases"/>
    <property type="match status" value="1"/>
</dbReference>
<dbReference type="GO" id="GO:0005737">
    <property type="term" value="C:cytoplasm"/>
    <property type="evidence" value="ECO:0007669"/>
    <property type="project" value="TreeGrafter"/>
</dbReference>
<comment type="caution">
    <text evidence="2">The sequence shown here is derived from an EMBL/GenBank/DDBJ whole genome shotgun (WGS) entry which is preliminary data.</text>
</comment>
<dbReference type="AlphaFoldDB" id="A0A1R0X5C7"/>
<dbReference type="CDD" id="cd00144">
    <property type="entry name" value="MPP_PPP_family"/>
    <property type="match status" value="1"/>
</dbReference>
<gene>
    <name evidence="2" type="ORF">BJP51_22795</name>
</gene>
<name>A0A1R0X5C7_9BACL</name>
<dbReference type="GO" id="GO:0008803">
    <property type="term" value="F:bis(5'-nucleosyl)-tetraphosphatase (symmetrical) activity"/>
    <property type="evidence" value="ECO:0007669"/>
    <property type="project" value="TreeGrafter"/>
</dbReference>
<dbReference type="EMBL" id="MKQP01000030">
    <property type="protein sequence ID" value="OMD29451.1"/>
    <property type="molecule type" value="Genomic_DNA"/>
</dbReference>
<sequence length="246" mass="28255">MIRILAISDIHGSYVEFNALLSKVNYRPAEDKLILMGDYVDRGLDSKGIVEQVMTLQQECGAIVLKGNHDKMACDALTGEDDKLDTHWLTNGGFHTLMSYCEAGYEGLQEDFGWKDYMQLKEKIRRDYRHHIDFLSTLPLYHETEEHIFVHAGINPLIEDWKQQDPYDFIWIREPFYKNPVVSTNKTVVFGHTSTMDLHDSEEIWFSPLGDKIGIDGGCAYGQRLNCLEISAGKYITHFVRNGETL</sequence>
<evidence type="ECO:0000259" key="1">
    <source>
        <dbReference type="Pfam" id="PF00149"/>
    </source>
</evidence>
<organism evidence="2 3">
    <name type="scientific">Paenibacillus odorifer</name>
    <dbReference type="NCBI Taxonomy" id="189426"/>
    <lineage>
        <taxon>Bacteria</taxon>
        <taxon>Bacillati</taxon>
        <taxon>Bacillota</taxon>
        <taxon>Bacilli</taxon>
        <taxon>Bacillales</taxon>
        <taxon>Paenibacillaceae</taxon>
        <taxon>Paenibacillus</taxon>
    </lineage>
</organism>
<protein>
    <submittedName>
        <fullName evidence="2">Serine/threonine protein phosphatase</fullName>
    </submittedName>
</protein>
<dbReference type="Proteomes" id="UP000187465">
    <property type="component" value="Unassembled WGS sequence"/>
</dbReference>
<dbReference type="PANTHER" id="PTHR42850">
    <property type="entry name" value="METALLOPHOSPHOESTERASE"/>
    <property type="match status" value="1"/>
</dbReference>